<sequence>MRISELSEISGVSAATIKYYTRESLLPAGERTGYNQTEYGGVHVDRLRLIRALIEVGGLSVSAARNVLRAIDDEGMPLPHVFGIAQHALPQRETPARPESIARVRAEAHVRGWHTAPENPGLELAAGVLDAYEVLGRSDLSSTLGAYAAAAEQVAAADLDALDSSGSRAAMAETVVVGTVLGDTLFAGLRRLAQEAETARRYSMSTQETTT</sequence>
<dbReference type="PROSITE" id="PS50937">
    <property type="entry name" value="HTH_MERR_2"/>
    <property type="match status" value="1"/>
</dbReference>
<protein>
    <submittedName>
        <fullName evidence="3">MerR family transcriptional regulator</fullName>
    </submittedName>
</protein>
<dbReference type="PRINTS" id="PR00040">
    <property type="entry name" value="HTHMERR"/>
</dbReference>
<accession>A0AAJ5W2W6</accession>
<dbReference type="GO" id="GO:0003677">
    <property type="term" value="F:DNA binding"/>
    <property type="evidence" value="ECO:0007669"/>
    <property type="project" value="UniProtKB-KW"/>
</dbReference>
<dbReference type="PANTHER" id="PTHR30204:SF98">
    <property type="entry name" value="HTH-TYPE TRANSCRIPTIONAL REGULATOR ADHR"/>
    <property type="match status" value="1"/>
</dbReference>
<dbReference type="AlphaFoldDB" id="A0AAJ5W2W6"/>
<dbReference type="SUPFAM" id="SSF46955">
    <property type="entry name" value="Putative DNA-binding domain"/>
    <property type="match status" value="1"/>
</dbReference>
<dbReference type="EMBL" id="CP119321">
    <property type="protein sequence ID" value="WEK14560.1"/>
    <property type="molecule type" value="Genomic_DNA"/>
</dbReference>
<dbReference type="SMART" id="SM00422">
    <property type="entry name" value="HTH_MERR"/>
    <property type="match status" value="1"/>
</dbReference>
<dbReference type="PANTHER" id="PTHR30204">
    <property type="entry name" value="REDOX-CYCLING DRUG-SENSING TRANSCRIPTIONAL ACTIVATOR SOXR"/>
    <property type="match status" value="1"/>
</dbReference>
<dbReference type="InterPro" id="IPR000551">
    <property type="entry name" value="MerR-type_HTH_dom"/>
</dbReference>
<dbReference type="Pfam" id="PF13411">
    <property type="entry name" value="MerR_1"/>
    <property type="match status" value="1"/>
</dbReference>
<dbReference type="Gene3D" id="1.10.1660.10">
    <property type="match status" value="1"/>
</dbReference>
<feature type="domain" description="HTH merR-type" evidence="2">
    <location>
        <begin position="1"/>
        <end position="70"/>
    </location>
</feature>
<dbReference type="CDD" id="cd04780">
    <property type="entry name" value="HTH_MerR-like_sg5"/>
    <property type="match status" value="1"/>
</dbReference>
<evidence type="ECO:0000259" key="2">
    <source>
        <dbReference type="PROSITE" id="PS50937"/>
    </source>
</evidence>
<evidence type="ECO:0000313" key="3">
    <source>
        <dbReference type="EMBL" id="WEK14560.1"/>
    </source>
</evidence>
<name>A0AAJ5W2W6_9MICO</name>
<dbReference type="InterPro" id="IPR047057">
    <property type="entry name" value="MerR_fam"/>
</dbReference>
<gene>
    <name evidence="3" type="ORF">P0Y48_04980</name>
</gene>
<evidence type="ECO:0000313" key="4">
    <source>
        <dbReference type="Proteomes" id="UP001213972"/>
    </source>
</evidence>
<dbReference type="Proteomes" id="UP001213972">
    <property type="component" value="Chromosome"/>
</dbReference>
<proteinExistence type="predicted"/>
<dbReference type="InterPro" id="IPR009061">
    <property type="entry name" value="DNA-bd_dom_put_sf"/>
</dbReference>
<organism evidence="3 4">
    <name type="scientific">Candidatus Microbacterium phytovorans</name>
    <dbReference type="NCBI Taxonomy" id="3121374"/>
    <lineage>
        <taxon>Bacteria</taxon>
        <taxon>Bacillati</taxon>
        <taxon>Actinomycetota</taxon>
        <taxon>Actinomycetes</taxon>
        <taxon>Micrococcales</taxon>
        <taxon>Microbacteriaceae</taxon>
        <taxon>Microbacterium</taxon>
    </lineage>
</organism>
<reference evidence="3" key="1">
    <citation type="submission" date="2023-03" db="EMBL/GenBank/DDBJ databases">
        <title>Andean soil-derived lignocellulolytic bacterial consortium as a source of novel taxa and putative plastic-active enzymes.</title>
        <authorList>
            <person name="Diaz-Garcia L."/>
            <person name="Chuvochina M."/>
            <person name="Feuerriegel G."/>
            <person name="Bunk B."/>
            <person name="Sproer C."/>
            <person name="Streit W.R."/>
            <person name="Rodriguez L.M."/>
            <person name="Overmann J."/>
            <person name="Jimenez D.J."/>
        </authorList>
    </citation>
    <scope>NUCLEOTIDE SEQUENCE</scope>
    <source>
        <strain evidence="3">MAG 4610</strain>
    </source>
</reference>
<dbReference type="GO" id="GO:0003700">
    <property type="term" value="F:DNA-binding transcription factor activity"/>
    <property type="evidence" value="ECO:0007669"/>
    <property type="project" value="InterPro"/>
</dbReference>
<keyword evidence="1" id="KW-0238">DNA-binding</keyword>
<evidence type="ECO:0000256" key="1">
    <source>
        <dbReference type="ARBA" id="ARBA00023125"/>
    </source>
</evidence>